<dbReference type="GeneID" id="36410414"/>
<dbReference type="RefSeq" id="XP_024575770.1">
    <property type="nucleotide sequence ID" value="XM_024724944.2"/>
</dbReference>
<dbReference type="AlphaFoldDB" id="A0A0P1AFM7"/>
<sequence>MVQCRFAYPRSRKNKVSSDFVEIAYPEGFELQMDSTPALSLVQCLTSKESGIYTTRVSEHIPLDLSNRLQQLLPQNSEANLTGILFRWPLTRSLCHLPRPTNA</sequence>
<name>A0A0P1AFM7_PLAHL</name>
<dbReference type="EMBL" id="CCYD01000428">
    <property type="protein sequence ID" value="CEG39401.1"/>
    <property type="molecule type" value="Genomic_DNA"/>
</dbReference>
<proteinExistence type="predicted"/>
<protein>
    <submittedName>
        <fullName evidence="1">Uncharacterized protein</fullName>
    </submittedName>
</protein>
<reference evidence="2" key="1">
    <citation type="submission" date="2014-09" db="EMBL/GenBank/DDBJ databases">
        <authorList>
            <person name="Sharma Rahul"/>
            <person name="Thines Marco"/>
        </authorList>
    </citation>
    <scope>NUCLEOTIDE SEQUENCE [LARGE SCALE GENOMIC DNA]</scope>
</reference>
<evidence type="ECO:0000313" key="1">
    <source>
        <dbReference type="EMBL" id="CEG39401.1"/>
    </source>
</evidence>
<accession>A0A0P1AFM7</accession>
<evidence type="ECO:0000313" key="2">
    <source>
        <dbReference type="Proteomes" id="UP000054928"/>
    </source>
</evidence>
<dbReference type="Proteomes" id="UP000054928">
    <property type="component" value="Unassembled WGS sequence"/>
</dbReference>
<keyword evidence="2" id="KW-1185">Reference proteome</keyword>
<organism evidence="1 2">
    <name type="scientific">Plasmopara halstedii</name>
    <name type="common">Downy mildew of sunflower</name>
    <dbReference type="NCBI Taxonomy" id="4781"/>
    <lineage>
        <taxon>Eukaryota</taxon>
        <taxon>Sar</taxon>
        <taxon>Stramenopiles</taxon>
        <taxon>Oomycota</taxon>
        <taxon>Peronosporomycetes</taxon>
        <taxon>Peronosporales</taxon>
        <taxon>Peronosporaceae</taxon>
        <taxon>Plasmopara</taxon>
    </lineage>
</organism>